<evidence type="ECO:0000256" key="1">
    <source>
        <dbReference type="ARBA" id="ARBA00004141"/>
    </source>
</evidence>
<comment type="subcellular location">
    <subcellularLocation>
        <location evidence="1">Membrane</location>
        <topology evidence="1">Multi-pass membrane protein</topology>
    </subcellularLocation>
</comment>
<dbReference type="RefSeq" id="WP_213234891.1">
    <property type="nucleotide sequence ID" value="NZ_JAHBCL010000001.1"/>
</dbReference>
<proteinExistence type="inferred from homology"/>
<feature type="transmembrane region" description="Helical" evidence="6">
    <location>
        <begin position="67"/>
        <end position="85"/>
    </location>
</feature>
<feature type="transmembrane region" description="Helical" evidence="6">
    <location>
        <begin position="154"/>
        <end position="172"/>
    </location>
</feature>
<keyword evidence="4 6" id="KW-1133">Transmembrane helix</keyword>
<dbReference type="InterPro" id="IPR000620">
    <property type="entry name" value="EamA_dom"/>
</dbReference>
<name>A0ABS5PJS8_9FIRM</name>
<comment type="similarity">
    <text evidence="2">Belongs to the EamA transporter family.</text>
</comment>
<evidence type="ECO:0000256" key="5">
    <source>
        <dbReference type="ARBA" id="ARBA00023136"/>
    </source>
</evidence>
<protein>
    <submittedName>
        <fullName evidence="8">DMT family transporter</fullName>
    </submittedName>
</protein>
<evidence type="ECO:0000256" key="2">
    <source>
        <dbReference type="ARBA" id="ARBA00007362"/>
    </source>
</evidence>
<dbReference type="SUPFAM" id="SSF103481">
    <property type="entry name" value="Multidrug resistance efflux transporter EmrE"/>
    <property type="match status" value="2"/>
</dbReference>
<feature type="domain" description="EamA" evidence="7">
    <location>
        <begin position="154"/>
        <end position="286"/>
    </location>
</feature>
<accession>A0ABS5PJS8</accession>
<reference evidence="8 9" key="1">
    <citation type="submission" date="2021-05" db="EMBL/GenBank/DDBJ databases">
        <title>Fusibacter ferrireducens sp. nov., an anaerobic, sulfur- and Fe-reducing bacterium isolated from the mangrove sediment.</title>
        <authorList>
            <person name="Qiu D."/>
        </authorList>
    </citation>
    <scope>NUCLEOTIDE SEQUENCE [LARGE SCALE GENOMIC DNA]</scope>
    <source>
        <strain evidence="8 9">DSM 12116</strain>
    </source>
</reference>
<feature type="transmembrane region" description="Helical" evidence="6">
    <location>
        <begin position="128"/>
        <end position="148"/>
    </location>
</feature>
<keyword evidence="9" id="KW-1185">Reference proteome</keyword>
<evidence type="ECO:0000313" key="8">
    <source>
        <dbReference type="EMBL" id="MBS7525102.1"/>
    </source>
</evidence>
<dbReference type="InterPro" id="IPR050638">
    <property type="entry name" value="AA-Vitamin_Transporters"/>
</dbReference>
<evidence type="ECO:0000256" key="6">
    <source>
        <dbReference type="SAM" id="Phobius"/>
    </source>
</evidence>
<keyword evidence="5 6" id="KW-0472">Membrane</keyword>
<dbReference type="Proteomes" id="UP000746471">
    <property type="component" value="Unassembled WGS sequence"/>
</dbReference>
<sequence length="301" mass="33333">MRKTTVWLMLTLCNLFWAGNYVFGKYVVTQLTPLSMTFVRWLFACLLLFPIAHFMERPDWRKAFKSWPLLLPMGILGYIGYNMILYTSLHFTSSTNAALVSALNPGMIVILSAIVLRESISGWRRLGIVVSLLGVITTLTGGHLLSIFKIHYNTGDLLMLGAITVWAIYSLIAKRLKEIKPITATAIAGLFAVMLLTPFVLIQGIDLSGVEPMAFVGMAYIVLFPSVGSFIFWNMSVMEIGASRAGVFMNLVPVFTALISVLLGAELVWSQIVGGLLVMTGVYLTTGMFEQKFIQKQAQNI</sequence>
<evidence type="ECO:0000256" key="3">
    <source>
        <dbReference type="ARBA" id="ARBA00022692"/>
    </source>
</evidence>
<organism evidence="8 9">
    <name type="scientific">Fusibacter paucivorans</name>
    <dbReference type="NCBI Taxonomy" id="76009"/>
    <lineage>
        <taxon>Bacteria</taxon>
        <taxon>Bacillati</taxon>
        <taxon>Bacillota</taxon>
        <taxon>Clostridia</taxon>
        <taxon>Eubacteriales</taxon>
        <taxon>Eubacteriales Family XII. Incertae Sedis</taxon>
        <taxon>Fusibacter</taxon>
    </lineage>
</organism>
<feature type="transmembrane region" description="Helical" evidence="6">
    <location>
        <begin position="245"/>
        <end position="263"/>
    </location>
</feature>
<feature type="transmembrane region" description="Helical" evidence="6">
    <location>
        <begin position="34"/>
        <end position="55"/>
    </location>
</feature>
<feature type="transmembrane region" description="Helical" evidence="6">
    <location>
        <begin position="184"/>
        <end position="202"/>
    </location>
</feature>
<evidence type="ECO:0000259" key="7">
    <source>
        <dbReference type="Pfam" id="PF00892"/>
    </source>
</evidence>
<feature type="domain" description="EamA" evidence="7">
    <location>
        <begin position="8"/>
        <end position="139"/>
    </location>
</feature>
<dbReference type="InterPro" id="IPR037185">
    <property type="entry name" value="EmrE-like"/>
</dbReference>
<evidence type="ECO:0000313" key="9">
    <source>
        <dbReference type="Proteomes" id="UP000746471"/>
    </source>
</evidence>
<dbReference type="Pfam" id="PF00892">
    <property type="entry name" value="EamA"/>
    <property type="match status" value="2"/>
</dbReference>
<feature type="transmembrane region" description="Helical" evidence="6">
    <location>
        <begin position="97"/>
        <end position="116"/>
    </location>
</feature>
<dbReference type="PANTHER" id="PTHR32322:SF2">
    <property type="entry name" value="EAMA DOMAIN-CONTAINING PROTEIN"/>
    <property type="match status" value="1"/>
</dbReference>
<dbReference type="PANTHER" id="PTHR32322">
    <property type="entry name" value="INNER MEMBRANE TRANSPORTER"/>
    <property type="match status" value="1"/>
</dbReference>
<gene>
    <name evidence="8" type="ORF">KHM83_00280</name>
</gene>
<feature type="transmembrane region" description="Helical" evidence="6">
    <location>
        <begin position="214"/>
        <end position="233"/>
    </location>
</feature>
<dbReference type="EMBL" id="JAHBCL010000001">
    <property type="protein sequence ID" value="MBS7525102.1"/>
    <property type="molecule type" value="Genomic_DNA"/>
</dbReference>
<keyword evidence="3 6" id="KW-0812">Transmembrane</keyword>
<evidence type="ECO:0000256" key="4">
    <source>
        <dbReference type="ARBA" id="ARBA00022989"/>
    </source>
</evidence>
<feature type="transmembrane region" description="Helical" evidence="6">
    <location>
        <begin position="269"/>
        <end position="289"/>
    </location>
</feature>
<comment type="caution">
    <text evidence="8">The sequence shown here is derived from an EMBL/GenBank/DDBJ whole genome shotgun (WGS) entry which is preliminary data.</text>
</comment>